<evidence type="ECO:0000313" key="13">
    <source>
        <dbReference type="EMBL" id="GGI09883.1"/>
    </source>
</evidence>
<dbReference type="InterPro" id="IPR018062">
    <property type="entry name" value="HTH_AraC-typ_CS"/>
</dbReference>
<keyword evidence="9" id="KW-0010">Activator</keyword>
<dbReference type="PIRSF" id="PIRSF000408">
    <property type="entry name" value="Alkyltransferas_AdaA"/>
    <property type="match status" value="1"/>
</dbReference>
<gene>
    <name evidence="13" type="ORF">GCM10007380_00010</name>
</gene>
<evidence type="ECO:0000256" key="2">
    <source>
        <dbReference type="ARBA" id="ARBA00022603"/>
    </source>
</evidence>
<dbReference type="GO" id="GO:0008168">
    <property type="term" value="F:methyltransferase activity"/>
    <property type="evidence" value="ECO:0007669"/>
    <property type="project" value="UniProtKB-KW"/>
</dbReference>
<dbReference type="GO" id="GO:0043565">
    <property type="term" value="F:sequence-specific DNA binding"/>
    <property type="evidence" value="ECO:0007669"/>
    <property type="project" value="InterPro"/>
</dbReference>
<evidence type="ECO:0000256" key="11">
    <source>
        <dbReference type="ARBA" id="ARBA00023204"/>
    </source>
</evidence>
<comment type="caution">
    <text evidence="13">The sequence shown here is derived from an EMBL/GenBank/DDBJ whole genome shotgun (WGS) entry which is preliminary data.</text>
</comment>
<evidence type="ECO:0000256" key="1">
    <source>
        <dbReference type="ARBA" id="ARBA00001947"/>
    </source>
</evidence>
<dbReference type="GO" id="GO:0006281">
    <property type="term" value="P:DNA repair"/>
    <property type="evidence" value="ECO:0007669"/>
    <property type="project" value="UniProtKB-KW"/>
</dbReference>
<dbReference type="PROSITE" id="PS01124">
    <property type="entry name" value="HTH_ARAC_FAMILY_2"/>
    <property type="match status" value="1"/>
</dbReference>
<keyword evidence="10" id="KW-0804">Transcription</keyword>
<dbReference type="InterPro" id="IPR035451">
    <property type="entry name" value="Ada-like_dom_sf"/>
</dbReference>
<dbReference type="Proteomes" id="UP000626244">
    <property type="component" value="Unassembled WGS sequence"/>
</dbReference>
<evidence type="ECO:0000256" key="5">
    <source>
        <dbReference type="ARBA" id="ARBA00022763"/>
    </source>
</evidence>
<dbReference type="PANTHER" id="PTHR43280">
    <property type="entry name" value="ARAC-FAMILY TRANSCRIPTIONAL REGULATOR"/>
    <property type="match status" value="1"/>
</dbReference>
<dbReference type="SMART" id="SM00342">
    <property type="entry name" value="HTH_ARAC"/>
    <property type="match status" value="1"/>
</dbReference>
<evidence type="ECO:0000256" key="6">
    <source>
        <dbReference type="ARBA" id="ARBA00022833"/>
    </source>
</evidence>
<proteinExistence type="predicted"/>
<dbReference type="RefSeq" id="WP_088002431.1">
    <property type="nucleotide sequence ID" value="NZ_BMHB01000001.1"/>
</dbReference>
<dbReference type="InterPro" id="IPR004026">
    <property type="entry name" value="Ada_DNA_repair_Zn-bd"/>
</dbReference>
<evidence type="ECO:0000256" key="3">
    <source>
        <dbReference type="ARBA" id="ARBA00022679"/>
    </source>
</evidence>
<dbReference type="InterPro" id="IPR020449">
    <property type="entry name" value="Tscrpt_reg_AraC-type_HTH"/>
</dbReference>
<dbReference type="Pfam" id="PF02805">
    <property type="entry name" value="Ada_Zn_binding"/>
    <property type="match status" value="1"/>
</dbReference>
<sequence length="183" mass="21215">MVLPSDQDMWDAIIQCNEKYDGLFIYAVKSTGICCKPSCKSRAPLRDNISFYATTTLAIEDGFRPCKRCRPDLIQTNEEEIIYSSKQYIEEQYRHSITLDRLAQHVGVSKYHLQRLFKRNTGLSPLEYATQLRMSDAIEHLLHTEVPVTELAFHLGFKSTSHFSNLFRQHTGYSPTEYRKEGK</sequence>
<dbReference type="SUPFAM" id="SSF57884">
    <property type="entry name" value="Ada DNA repair protein, N-terminal domain (N-Ada 10)"/>
    <property type="match status" value="1"/>
</dbReference>
<dbReference type="GO" id="GO:0032259">
    <property type="term" value="P:methylation"/>
    <property type="evidence" value="ECO:0007669"/>
    <property type="project" value="UniProtKB-KW"/>
</dbReference>
<evidence type="ECO:0000256" key="8">
    <source>
        <dbReference type="ARBA" id="ARBA00023125"/>
    </source>
</evidence>
<dbReference type="EMBL" id="BMHB01000001">
    <property type="protein sequence ID" value="GGI09883.1"/>
    <property type="molecule type" value="Genomic_DNA"/>
</dbReference>
<dbReference type="PANTHER" id="PTHR43280:SF2">
    <property type="entry name" value="HTH-TYPE TRANSCRIPTIONAL REGULATOR EXSA"/>
    <property type="match status" value="1"/>
</dbReference>
<dbReference type="InterPro" id="IPR009057">
    <property type="entry name" value="Homeodomain-like_sf"/>
</dbReference>
<evidence type="ECO:0000256" key="9">
    <source>
        <dbReference type="ARBA" id="ARBA00023159"/>
    </source>
</evidence>
<keyword evidence="4" id="KW-0479">Metal-binding</keyword>
<evidence type="ECO:0000256" key="7">
    <source>
        <dbReference type="ARBA" id="ARBA00023015"/>
    </source>
</evidence>
<dbReference type="PRINTS" id="PR00032">
    <property type="entry name" value="HTHARAC"/>
</dbReference>
<evidence type="ECO:0000313" key="14">
    <source>
        <dbReference type="Proteomes" id="UP000626244"/>
    </source>
</evidence>
<dbReference type="InterPro" id="IPR018060">
    <property type="entry name" value="HTH_AraC"/>
</dbReference>
<evidence type="ECO:0000256" key="10">
    <source>
        <dbReference type="ARBA" id="ARBA00023163"/>
    </source>
</evidence>
<dbReference type="SUPFAM" id="SSF46689">
    <property type="entry name" value="Homeodomain-like"/>
    <property type="match status" value="2"/>
</dbReference>
<dbReference type="PROSITE" id="PS00041">
    <property type="entry name" value="HTH_ARAC_FAMILY_1"/>
    <property type="match status" value="1"/>
</dbReference>
<protein>
    <submittedName>
        <fullName evidence="13">AraC family transcriptional regulator</fullName>
    </submittedName>
</protein>
<reference evidence="14" key="1">
    <citation type="journal article" date="2019" name="Int. J. Syst. Evol. Microbiol.">
        <title>The Global Catalogue of Microorganisms (GCM) 10K type strain sequencing project: providing services to taxonomists for standard genome sequencing and annotation.</title>
        <authorList>
            <consortium name="The Broad Institute Genomics Platform"/>
            <consortium name="The Broad Institute Genome Sequencing Center for Infectious Disease"/>
            <person name="Wu L."/>
            <person name="Ma J."/>
        </authorList>
    </citation>
    <scope>NUCLEOTIDE SEQUENCE [LARGE SCALE GENOMIC DNA]</scope>
    <source>
        <strain evidence="14">CGMCC 1.14993</strain>
    </source>
</reference>
<dbReference type="GO" id="GO:0008270">
    <property type="term" value="F:zinc ion binding"/>
    <property type="evidence" value="ECO:0007669"/>
    <property type="project" value="InterPro"/>
</dbReference>
<dbReference type="InterPro" id="IPR016220">
    <property type="entry name" value="Me-P-triester_DNA_alkyl-Trfase"/>
</dbReference>
<dbReference type="OrthoDB" id="9802228at2"/>
<dbReference type="AlphaFoldDB" id="A0A8J3ABE2"/>
<dbReference type="GO" id="GO:0003700">
    <property type="term" value="F:DNA-binding transcription factor activity"/>
    <property type="evidence" value="ECO:0007669"/>
    <property type="project" value="InterPro"/>
</dbReference>
<dbReference type="Gene3D" id="3.40.10.10">
    <property type="entry name" value="DNA Methylphosphotriester Repair Domain"/>
    <property type="match status" value="1"/>
</dbReference>
<keyword evidence="14" id="KW-1185">Reference proteome</keyword>
<dbReference type="Pfam" id="PF12833">
    <property type="entry name" value="HTH_18"/>
    <property type="match status" value="1"/>
</dbReference>
<evidence type="ECO:0000256" key="4">
    <source>
        <dbReference type="ARBA" id="ARBA00022723"/>
    </source>
</evidence>
<evidence type="ECO:0000259" key="12">
    <source>
        <dbReference type="PROSITE" id="PS01124"/>
    </source>
</evidence>
<feature type="domain" description="HTH araC/xylS-type" evidence="12">
    <location>
        <begin position="83"/>
        <end position="181"/>
    </location>
</feature>
<keyword evidence="3" id="KW-0808">Transferase</keyword>
<keyword evidence="7" id="KW-0805">Transcription regulation</keyword>
<keyword evidence="6" id="KW-0862">Zinc</keyword>
<comment type="cofactor">
    <cofactor evidence="1">
        <name>Zn(2+)</name>
        <dbReference type="ChEBI" id="CHEBI:29105"/>
    </cofactor>
</comment>
<keyword evidence="11" id="KW-0234">DNA repair</keyword>
<dbReference type="Gene3D" id="1.10.10.60">
    <property type="entry name" value="Homeodomain-like"/>
    <property type="match status" value="2"/>
</dbReference>
<name>A0A8J3ABE2_9BACI</name>
<accession>A0A8J3ABE2</accession>
<keyword evidence="8" id="KW-0238">DNA-binding</keyword>
<keyword evidence="2" id="KW-0489">Methyltransferase</keyword>
<keyword evidence="5" id="KW-0227">DNA damage</keyword>
<organism evidence="13 14">
    <name type="scientific">Gottfriedia solisilvae</name>
    <dbReference type="NCBI Taxonomy" id="1516104"/>
    <lineage>
        <taxon>Bacteria</taxon>
        <taxon>Bacillati</taxon>
        <taxon>Bacillota</taxon>
        <taxon>Bacilli</taxon>
        <taxon>Bacillales</taxon>
        <taxon>Bacillaceae</taxon>
        <taxon>Gottfriedia</taxon>
    </lineage>
</organism>